<dbReference type="CAZy" id="GT51">
    <property type="family name" value="Glycosyltransferase Family 51"/>
</dbReference>
<keyword evidence="18" id="KW-0511">Multifunctional enzyme</keyword>
<dbReference type="InterPro" id="IPR001264">
    <property type="entry name" value="Glyco_trans_51"/>
</dbReference>
<dbReference type="Gene3D" id="1.10.3810.10">
    <property type="entry name" value="Biosynthetic peptidoglycan transglycosylase-like"/>
    <property type="match status" value="1"/>
</dbReference>
<dbReference type="SUPFAM" id="SSF53955">
    <property type="entry name" value="Lysozyme-like"/>
    <property type="match status" value="1"/>
</dbReference>
<evidence type="ECO:0000313" key="28">
    <source>
        <dbReference type="Proteomes" id="UP000002534"/>
    </source>
</evidence>
<dbReference type="UniPathway" id="UPA00219"/>
<evidence type="ECO:0000256" key="23">
    <source>
        <dbReference type="ARBA" id="ARBA00049902"/>
    </source>
</evidence>
<reference evidence="27 28" key="2">
    <citation type="journal article" date="2012" name="BMC Genomics">
        <title>The genome of Pelobacter carbinolicus reveals surprising metabolic capabilities and physiological features.</title>
        <authorList>
            <person name="Aklujkar M."/>
            <person name="Haveman S.A."/>
            <person name="Didonato R.Jr."/>
            <person name="Chertkov O."/>
            <person name="Han C.S."/>
            <person name="Land M.L."/>
            <person name="Brown P."/>
            <person name="Lovley D.R."/>
        </authorList>
    </citation>
    <scope>NUCLEOTIDE SEQUENCE [LARGE SCALE GENOMIC DNA]</scope>
    <source>
        <strain evidence="28">DSM 2380 / NBRC 103641 / GraBd1</strain>
    </source>
</reference>
<keyword evidence="12" id="KW-0808">Transferase</keyword>
<dbReference type="PANTHER" id="PTHR32282">
    <property type="entry name" value="BINDING PROTEIN TRANSPEPTIDASE, PUTATIVE-RELATED"/>
    <property type="match status" value="1"/>
</dbReference>
<evidence type="ECO:0000256" key="10">
    <source>
        <dbReference type="ARBA" id="ARBA00022670"/>
    </source>
</evidence>
<keyword evidence="14" id="KW-0133">Cell shape</keyword>
<feature type="domain" description="Penicillin-binding protein transpeptidase" evidence="24">
    <location>
        <begin position="434"/>
        <end position="675"/>
    </location>
</feature>
<dbReference type="GO" id="GO:0008955">
    <property type="term" value="F:peptidoglycan glycosyltransferase activity"/>
    <property type="evidence" value="ECO:0007669"/>
    <property type="project" value="UniProtKB-EC"/>
</dbReference>
<dbReference type="Pfam" id="PF00905">
    <property type="entry name" value="Transpeptidase"/>
    <property type="match status" value="1"/>
</dbReference>
<comment type="catalytic activity">
    <reaction evidence="21">
        <text>Preferential cleavage: (Ac)2-L-Lys-D-Ala-|-D-Ala. Also transpeptidation of peptidyl-alanyl moieties that are N-acyl substituents of D-alanine.</text>
        <dbReference type="EC" id="3.4.16.4"/>
    </reaction>
</comment>
<dbReference type="GO" id="GO:0030288">
    <property type="term" value="C:outer membrane-bounded periplasmic space"/>
    <property type="evidence" value="ECO:0007669"/>
    <property type="project" value="TreeGrafter"/>
</dbReference>
<dbReference type="GO" id="GO:0009002">
    <property type="term" value="F:serine-type D-Ala-D-Ala carboxypeptidase activity"/>
    <property type="evidence" value="ECO:0007669"/>
    <property type="project" value="UniProtKB-EC"/>
</dbReference>
<comment type="catalytic activity">
    <reaction evidence="23">
        <text>[GlcNAc-(1-&gt;4)-Mur2Ac(oyl-L-Ala-gamma-D-Glu-L-Lys-D-Ala-D-Ala)](n)-di-trans,octa-cis-undecaprenyl diphosphate + beta-D-GlcNAc-(1-&gt;4)-Mur2Ac(oyl-L-Ala-gamma-D-Glu-L-Lys-D-Ala-D-Ala)-di-trans,octa-cis-undecaprenyl diphosphate = [GlcNAc-(1-&gt;4)-Mur2Ac(oyl-L-Ala-gamma-D-Glu-L-Lys-D-Ala-D-Ala)](n+1)-di-trans,octa-cis-undecaprenyl diphosphate + di-trans,octa-cis-undecaprenyl diphosphate + H(+)</text>
        <dbReference type="Rhea" id="RHEA:23708"/>
        <dbReference type="Rhea" id="RHEA-COMP:9602"/>
        <dbReference type="Rhea" id="RHEA-COMP:9603"/>
        <dbReference type="ChEBI" id="CHEBI:15378"/>
        <dbReference type="ChEBI" id="CHEBI:58405"/>
        <dbReference type="ChEBI" id="CHEBI:60033"/>
        <dbReference type="ChEBI" id="CHEBI:78435"/>
        <dbReference type="EC" id="2.4.99.28"/>
    </reaction>
</comment>
<feature type="domain" description="Bifunctional transglycosylase second" evidence="26">
    <location>
        <begin position="73"/>
        <end position="157"/>
    </location>
</feature>
<comment type="similarity">
    <text evidence="4">In the C-terminal section; belongs to the transpeptidase family.</text>
</comment>
<gene>
    <name evidence="27" type="primary">mrcB</name>
    <name evidence="27" type="ordered locus">Pcar_2557</name>
</gene>
<evidence type="ECO:0000256" key="6">
    <source>
        <dbReference type="ARBA" id="ARBA00012448"/>
    </source>
</evidence>
<evidence type="ECO:0000256" key="9">
    <source>
        <dbReference type="ARBA" id="ARBA00022645"/>
    </source>
</evidence>
<keyword evidence="17" id="KW-0046">Antibiotic resistance</keyword>
<evidence type="ECO:0000259" key="25">
    <source>
        <dbReference type="Pfam" id="PF00912"/>
    </source>
</evidence>
<dbReference type="Gene3D" id="3.30.2060.10">
    <property type="entry name" value="Penicillin-binding protein 1b domain"/>
    <property type="match status" value="1"/>
</dbReference>
<evidence type="ECO:0000256" key="17">
    <source>
        <dbReference type="ARBA" id="ARBA00023251"/>
    </source>
</evidence>
<evidence type="ECO:0000256" key="14">
    <source>
        <dbReference type="ARBA" id="ARBA00022960"/>
    </source>
</evidence>
<evidence type="ECO:0000313" key="27">
    <source>
        <dbReference type="EMBL" id="ABA89795.1"/>
    </source>
</evidence>
<dbReference type="PANTHER" id="PTHR32282:SF11">
    <property type="entry name" value="PENICILLIN-BINDING PROTEIN 1B"/>
    <property type="match status" value="1"/>
</dbReference>
<dbReference type="GO" id="GO:0009274">
    <property type="term" value="C:peptidoglycan-based cell wall"/>
    <property type="evidence" value="ECO:0007669"/>
    <property type="project" value="InterPro"/>
</dbReference>
<evidence type="ECO:0000256" key="7">
    <source>
        <dbReference type="ARBA" id="ARBA00018637"/>
    </source>
</evidence>
<comment type="pathway">
    <text evidence="3">Cell wall biogenesis; peptidoglycan biosynthesis.</text>
</comment>
<evidence type="ECO:0000256" key="4">
    <source>
        <dbReference type="ARBA" id="ARBA00007090"/>
    </source>
</evidence>
<sequence>MLVSLFWSSARIMAKRKTKKIKINKIKLFVSMALVGVFAAIVYTVYLDFAVRGRFEGKRFALPARVYARPLEIYPGLELNISELTAELALLGYRQTAAAQEPGTYRWRGQGLDLVSRAFTFGDGPQESTSCTVRFADGQVVGLQDRVVSNDLDLLRLDPALIGGIYPGENEDRVLIKLDEVPPSVVEALIAVEDRRFYRHHGIDPRGIARALVMTVSGKSVQGGSTLTQQLVKNFYLSAERTIRRKVTEMVMAVLLEMHYSKEEILETYLNEVYLGQDGNRAIHGFGLASSYFFDKPLPHLGLSEGALLVGMLKGPAYYSPRHHPKRALERRNLVLSQMVEAGFITEQQCAAAKADPLGVVDRPPRGTSPYPAFLGLVHRQLQRDYRDEDLRSEGLQIFTTLDPGVQRVAEKALQERLTRLETVRRMPAGSLQGAVVVTATQNAEVQACVGGRDPRFEGFNRVLDARRPIGSLIKPVVFLTALQRPSQYTLATLLDDSPLVLKQAGTEPWRPQNYDKRFHGKVPLRAALMHSYNVSTARLGLTLGVDSVMDNLRRLGVEREMTAFASSLLGANDLSPLEIAQVYQCMASGGFRTPLHAIREVLTAEGEPLQRYPLNVEQVIEPGSNYLLTTALQAVAHEGTAQGLYNRLSPTLDVAGKTGTTDDYRDSWFAGFTGDRLGVVWVGRDDNESTGLTGASGAMGIWADLMLALNPEPLLLSRPENVEHVWIDPPSGLLSDGGCPDAVELPFIVGSAPTESAPCGPRSVENSIKNWFKRIFQ</sequence>
<evidence type="ECO:0000256" key="19">
    <source>
        <dbReference type="ARBA" id="ARBA00023316"/>
    </source>
</evidence>
<keyword evidence="11" id="KW-0328">Glycosyltransferase</keyword>
<dbReference type="EC" id="2.4.99.28" evidence="22"/>
<keyword evidence="16" id="KW-0472">Membrane</keyword>
<evidence type="ECO:0000259" key="24">
    <source>
        <dbReference type="Pfam" id="PF00905"/>
    </source>
</evidence>
<evidence type="ECO:0000256" key="5">
    <source>
        <dbReference type="ARBA" id="ARBA00007739"/>
    </source>
</evidence>
<keyword evidence="9" id="KW-0121">Carboxypeptidase</keyword>
<dbReference type="PIRSF" id="PIRSF002799">
    <property type="entry name" value="PBP_1b"/>
    <property type="match status" value="1"/>
</dbReference>
<keyword evidence="8" id="KW-1003">Cell membrane</keyword>
<dbReference type="SUPFAM" id="SSF56601">
    <property type="entry name" value="beta-lactamase/transpeptidase-like"/>
    <property type="match status" value="1"/>
</dbReference>
<dbReference type="GO" id="GO:0071555">
    <property type="term" value="P:cell wall organization"/>
    <property type="evidence" value="ECO:0007669"/>
    <property type="project" value="UniProtKB-KW"/>
</dbReference>
<dbReference type="InterPro" id="IPR001460">
    <property type="entry name" value="PCN-bd_Tpept"/>
</dbReference>
<dbReference type="FunFam" id="1.10.3810.10:FF:000001">
    <property type="entry name" value="Penicillin-binding protein 1A"/>
    <property type="match status" value="1"/>
</dbReference>
<accession>Q3A1G2</accession>
<dbReference type="NCBIfam" id="TIGR02071">
    <property type="entry name" value="PBP_1b"/>
    <property type="match status" value="1"/>
</dbReference>
<comment type="similarity">
    <text evidence="5">In the N-terminal section; belongs to the glycosyltransferase 51 family.</text>
</comment>
<dbReference type="GO" id="GO:0008360">
    <property type="term" value="P:regulation of cell shape"/>
    <property type="evidence" value="ECO:0007669"/>
    <property type="project" value="UniProtKB-KW"/>
</dbReference>
<dbReference type="GO" id="GO:0005886">
    <property type="term" value="C:plasma membrane"/>
    <property type="evidence" value="ECO:0007669"/>
    <property type="project" value="UniProtKB-SubCell"/>
</dbReference>
<keyword evidence="19" id="KW-0961">Cell wall biogenesis/degradation</keyword>
<dbReference type="GO" id="GO:0008658">
    <property type="term" value="F:penicillin binding"/>
    <property type="evidence" value="ECO:0007669"/>
    <property type="project" value="InterPro"/>
</dbReference>
<dbReference type="GO" id="GO:0009252">
    <property type="term" value="P:peptidoglycan biosynthetic process"/>
    <property type="evidence" value="ECO:0007669"/>
    <property type="project" value="UniProtKB-UniPathway"/>
</dbReference>
<dbReference type="InterPro" id="IPR012338">
    <property type="entry name" value="Beta-lactam/transpept-like"/>
</dbReference>
<dbReference type="Gene3D" id="3.40.710.10">
    <property type="entry name" value="DD-peptidase/beta-lactamase superfamily"/>
    <property type="match status" value="1"/>
</dbReference>
<dbReference type="GO" id="GO:0006508">
    <property type="term" value="P:proteolysis"/>
    <property type="evidence" value="ECO:0007669"/>
    <property type="project" value="UniProtKB-KW"/>
</dbReference>
<dbReference type="EC" id="3.4.16.4" evidence="6"/>
<dbReference type="Pfam" id="PF14814">
    <property type="entry name" value="UB2H"/>
    <property type="match status" value="1"/>
</dbReference>
<dbReference type="KEGG" id="pca:Pcar_2557"/>
<dbReference type="InterPro" id="IPR011813">
    <property type="entry name" value="PBP_1b"/>
</dbReference>
<evidence type="ECO:0000256" key="12">
    <source>
        <dbReference type="ARBA" id="ARBA00022679"/>
    </source>
</evidence>
<feature type="domain" description="Glycosyl transferase family 51" evidence="25">
    <location>
        <begin position="169"/>
        <end position="339"/>
    </location>
</feature>
<dbReference type="InterPro" id="IPR036950">
    <property type="entry name" value="PBP_transglycosylase"/>
</dbReference>
<keyword evidence="10" id="KW-0645">Protease</keyword>
<dbReference type="InterPro" id="IPR023346">
    <property type="entry name" value="Lysozyme-like_dom_sf"/>
</dbReference>
<evidence type="ECO:0000256" key="15">
    <source>
        <dbReference type="ARBA" id="ARBA00022984"/>
    </source>
</evidence>
<dbReference type="STRING" id="338963.Pcar_2557"/>
<evidence type="ECO:0000256" key="18">
    <source>
        <dbReference type="ARBA" id="ARBA00023268"/>
    </source>
</evidence>
<dbReference type="eggNOG" id="COG0744">
    <property type="taxonomic scope" value="Bacteria"/>
</dbReference>
<dbReference type="AlphaFoldDB" id="Q3A1G2"/>
<comment type="function">
    <text evidence="1">Cell wall formation. Synthesis of cross-linked peptidoglycan from the lipid intermediates. The enzyme has a penicillin-insensitive transglycosylase N-terminal domain (formation of linear glycan strands) and a penicillin-sensitive transpeptidase C-terminal domain (cross-linking of the peptide subunits).</text>
</comment>
<dbReference type="InterPro" id="IPR028166">
    <property type="entry name" value="UB2H"/>
</dbReference>
<evidence type="ECO:0000256" key="20">
    <source>
        <dbReference type="ARBA" id="ARBA00032454"/>
    </source>
</evidence>
<dbReference type="EMBL" id="CP000142">
    <property type="protein sequence ID" value="ABA89795.1"/>
    <property type="molecule type" value="Genomic_DNA"/>
</dbReference>
<evidence type="ECO:0000256" key="2">
    <source>
        <dbReference type="ARBA" id="ARBA00004236"/>
    </source>
</evidence>
<dbReference type="Proteomes" id="UP000002534">
    <property type="component" value="Chromosome"/>
</dbReference>
<evidence type="ECO:0000256" key="1">
    <source>
        <dbReference type="ARBA" id="ARBA00002624"/>
    </source>
</evidence>
<evidence type="ECO:0000256" key="22">
    <source>
        <dbReference type="ARBA" id="ARBA00044770"/>
    </source>
</evidence>
<evidence type="ECO:0000256" key="16">
    <source>
        <dbReference type="ARBA" id="ARBA00023136"/>
    </source>
</evidence>
<evidence type="ECO:0000256" key="21">
    <source>
        <dbReference type="ARBA" id="ARBA00034000"/>
    </source>
</evidence>
<evidence type="ECO:0000256" key="13">
    <source>
        <dbReference type="ARBA" id="ARBA00022801"/>
    </source>
</evidence>
<protein>
    <recommendedName>
        <fullName evidence="7">Penicillin-binding protein 1B</fullName>
        <ecNumber evidence="22">2.4.99.28</ecNumber>
        <ecNumber evidence="6">3.4.16.4</ecNumber>
    </recommendedName>
    <alternativeName>
        <fullName evidence="20">Murein polymerase</fullName>
    </alternativeName>
</protein>
<keyword evidence="13" id="KW-0378">Hydrolase</keyword>
<evidence type="ECO:0000256" key="11">
    <source>
        <dbReference type="ARBA" id="ARBA00022676"/>
    </source>
</evidence>
<dbReference type="Pfam" id="PF00912">
    <property type="entry name" value="Transgly"/>
    <property type="match status" value="1"/>
</dbReference>
<keyword evidence="28" id="KW-1185">Reference proteome</keyword>
<keyword evidence="15" id="KW-0573">Peptidoglycan synthesis</keyword>
<evidence type="ECO:0000259" key="26">
    <source>
        <dbReference type="Pfam" id="PF14814"/>
    </source>
</evidence>
<reference evidence="28" key="1">
    <citation type="submission" date="2005-10" db="EMBL/GenBank/DDBJ databases">
        <title>Complete sequence of Pelobacter carbinolicus DSM 2380.</title>
        <authorList>
            <person name="Copeland A."/>
            <person name="Lucas S."/>
            <person name="Lapidus A."/>
            <person name="Barry K."/>
            <person name="Detter J.C."/>
            <person name="Glavina T."/>
            <person name="Hammon N."/>
            <person name="Israni S."/>
            <person name="Pitluck S."/>
            <person name="Chertkov O."/>
            <person name="Schmutz J."/>
            <person name="Larimer F."/>
            <person name="Land M."/>
            <person name="Kyrpides N."/>
            <person name="Ivanova N."/>
            <person name="Richardson P."/>
        </authorList>
    </citation>
    <scope>NUCLEOTIDE SEQUENCE [LARGE SCALE GENOMIC DNA]</scope>
    <source>
        <strain evidence="28">DSM 2380 / NBRC 103641 / GraBd1</strain>
    </source>
</reference>
<organism evidence="27 28">
    <name type="scientific">Syntrophotalea carbinolica (strain DSM 2380 / NBRC 103641 / GraBd1)</name>
    <name type="common">Pelobacter carbinolicus</name>
    <dbReference type="NCBI Taxonomy" id="338963"/>
    <lineage>
        <taxon>Bacteria</taxon>
        <taxon>Pseudomonadati</taxon>
        <taxon>Thermodesulfobacteriota</taxon>
        <taxon>Desulfuromonadia</taxon>
        <taxon>Desulfuromonadales</taxon>
        <taxon>Syntrophotaleaceae</taxon>
        <taxon>Syntrophotalea</taxon>
    </lineage>
</organism>
<name>Q3A1G2_SYNC1</name>
<comment type="subcellular location">
    <subcellularLocation>
        <location evidence="2">Cell membrane</location>
    </subcellularLocation>
</comment>
<proteinExistence type="inferred from homology"/>
<dbReference type="InterPro" id="IPR050396">
    <property type="entry name" value="Glycosyltr_51/Transpeptidase"/>
</dbReference>
<dbReference type="GO" id="GO:0046677">
    <property type="term" value="P:response to antibiotic"/>
    <property type="evidence" value="ECO:0007669"/>
    <property type="project" value="UniProtKB-KW"/>
</dbReference>
<evidence type="ECO:0000256" key="3">
    <source>
        <dbReference type="ARBA" id="ARBA00004752"/>
    </source>
</evidence>
<dbReference type="HOGENOM" id="CLU_006354_2_7_7"/>
<evidence type="ECO:0000256" key="8">
    <source>
        <dbReference type="ARBA" id="ARBA00022475"/>
    </source>
</evidence>